<dbReference type="PIRSF" id="PIRSF034110">
    <property type="entry name" value="DUF1203"/>
    <property type="match status" value="1"/>
</dbReference>
<gene>
    <name evidence="1" type="ORF">GCM10009863_46090</name>
</gene>
<organism evidence="1 2">
    <name type="scientific">Streptomyces axinellae</name>
    <dbReference type="NCBI Taxonomy" id="552788"/>
    <lineage>
        <taxon>Bacteria</taxon>
        <taxon>Bacillati</taxon>
        <taxon>Actinomycetota</taxon>
        <taxon>Actinomycetes</taxon>
        <taxon>Kitasatosporales</taxon>
        <taxon>Streptomycetaceae</taxon>
        <taxon>Streptomyces</taxon>
    </lineage>
</organism>
<sequence length="181" mass="19110">MTDFSIRPIPAATLKELRTTDDSGHPLQPFTAGAGQAPLDCVGSPLRCCLRSIEADEAVALVSYAPLRRWAAATGAEPGAYDEAGPVFIHAEDCGGPAETPGYPFARPGALRTLRRYSAQGHILGGRLLELPEEPTVGFDAALEEAFADPEVALVHVRAVEYGCFHFEVRPAAPPTTADGA</sequence>
<proteinExistence type="predicted"/>
<dbReference type="Pfam" id="PF06718">
    <property type="entry name" value="DUF1203"/>
    <property type="match status" value="1"/>
</dbReference>
<dbReference type="InterPro" id="IPR009593">
    <property type="entry name" value="DUF1203"/>
</dbReference>
<dbReference type="EMBL" id="BAAARJ010000015">
    <property type="protein sequence ID" value="GAA2626073.1"/>
    <property type="molecule type" value="Genomic_DNA"/>
</dbReference>
<evidence type="ECO:0000313" key="1">
    <source>
        <dbReference type="EMBL" id="GAA2626073.1"/>
    </source>
</evidence>
<protein>
    <submittedName>
        <fullName evidence="1">DUF1203 domain-containing protein</fullName>
    </submittedName>
</protein>
<keyword evidence="2" id="KW-1185">Reference proteome</keyword>
<accession>A0ABP6CUB6</accession>
<dbReference type="RefSeq" id="WP_344568236.1">
    <property type="nucleotide sequence ID" value="NZ_BAAARJ010000015.1"/>
</dbReference>
<dbReference type="Proteomes" id="UP001501447">
    <property type="component" value="Unassembled WGS sequence"/>
</dbReference>
<comment type="caution">
    <text evidence="1">The sequence shown here is derived from an EMBL/GenBank/DDBJ whole genome shotgun (WGS) entry which is preliminary data.</text>
</comment>
<name>A0ABP6CUB6_9ACTN</name>
<reference evidence="2" key="1">
    <citation type="journal article" date="2019" name="Int. J. Syst. Evol. Microbiol.">
        <title>The Global Catalogue of Microorganisms (GCM) 10K type strain sequencing project: providing services to taxonomists for standard genome sequencing and annotation.</title>
        <authorList>
            <consortium name="The Broad Institute Genomics Platform"/>
            <consortium name="The Broad Institute Genome Sequencing Center for Infectious Disease"/>
            <person name="Wu L."/>
            <person name="Ma J."/>
        </authorList>
    </citation>
    <scope>NUCLEOTIDE SEQUENCE [LARGE SCALE GENOMIC DNA]</scope>
    <source>
        <strain evidence="2">JCM 16373</strain>
    </source>
</reference>
<evidence type="ECO:0000313" key="2">
    <source>
        <dbReference type="Proteomes" id="UP001501447"/>
    </source>
</evidence>